<evidence type="ECO:0000256" key="2">
    <source>
        <dbReference type="ARBA" id="ARBA00023235"/>
    </source>
</evidence>
<evidence type="ECO:0000313" key="5">
    <source>
        <dbReference type="EMBL" id="MCQ9210517.1"/>
    </source>
</evidence>
<comment type="caution">
    <text evidence="5">The sequence shown here is derived from an EMBL/GenBank/DDBJ whole genome shotgun (WGS) entry which is preliminary data.</text>
</comment>
<dbReference type="PANTHER" id="PTHR35530">
    <property type="entry name" value="TAUTOMERASE-RELATED"/>
    <property type="match status" value="1"/>
</dbReference>
<proteinExistence type="inferred from homology"/>
<comment type="similarity">
    <text evidence="1 3">Belongs to the 4-oxalocrotonate tautomerase family.</text>
</comment>
<dbReference type="InterPro" id="IPR018191">
    <property type="entry name" value="4-OT"/>
</dbReference>
<evidence type="ECO:0000259" key="4">
    <source>
        <dbReference type="Pfam" id="PF01361"/>
    </source>
</evidence>
<sequence length="59" mass="6612">MPFVHVEMLEGRTRQQKENLVKEMTEVISRNAGAPVEAIHIIISEIKAENLGQNGKLRG</sequence>
<dbReference type="EC" id="5.3.2.-" evidence="3"/>
<dbReference type="InterPro" id="IPR014347">
    <property type="entry name" value="Tautomerase/MIF_sf"/>
</dbReference>
<reference evidence="5" key="2">
    <citation type="journal article" date="2023" name="Curr. Microbiol.">
        <title>Granulicatella seriolae sp. nov., a Novel Facultative Anaerobe Isolated from Yellowtail Marine Fish.</title>
        <authorList>
            <person name="Lee M."/>
            <person name="Choi Y.J."/>
            <person name="Farooq A."/>
            <person name="Jeong J.B."/>
            <person name="Jung M.Y."/>
        </authorList>
    </citation>
    <scope>NUCLEOTIDE SEQUENCE</scope>
    <source>
        <strain evidence="5">S8</strain>
    </source>
</reference>
<organism evidence="5 6">
    <name type="scientific">Granulicatella seriolae</name>
    <dbReference type="NCBI Taxonomy" id="2967226"/>
    <lineage>
        <taxon>Bacteria</taxon>
        <taxon>Bacillati</taxon>
        <taxon>Bacillota</taxon>
        <taxon>Bacilli</taxon>
        <taxon>Lactobacillales</taxon>
        <taxon>Carnobacteriaceae</taxon>
        <taxon>Granulicatella</taxon>
    </lineage>
</organism>
<name>A0ABT1WPR2_9LACT</name>
<feature type="domain" description="4-oxalocrotonate tautomerase-like" evidence="4">
    <location>
        <begin position="2"/>
        <end position="56"/>
    </location>
</feature>
<keyword evidence="2 3" id="KW-0413">Isomerase</keyword>
<dbReference type="RefSeq" id="WP_256945630.1">
    <property type="nucleotide sequence ID" value="NZ_JANHNZ010000009.1"/>
</dbReference>
<dbReference type="Pfam" id="PF01361">
    <property type="entry name" value="Tautomerase"/>
    <property type="match status" value="1"/>
</dbReference>
<evidence type="ECO:0000256" key="1">
    <source>
        <dbReference type="ARBA" id="ARBA00006723"/>
    </source>
</evidence>
<dbReference type="NCBIfam" id="NF002571">
    <property type="entry name" value="PRK02220.1"/>
    <property type="match status" value="1"/>
</dbReference>
<dbReference type="EMBL" id="JANHNZ010000009">
    <property type="protein sequence ID" value="MCQ9210517.1"/>
    <property type="molecule type" value="Genomic_DNA"/>
</dbReference>
<reference evidence="5" key="3">
    <citation type="journal article" date="2023" name="Microbiol. Resour. Announc.">
        <title>Draft Genome Sequence of Granulicatella sp. Strain S8, Isolated from a Marine Fish, Seriola quinqueradiata.</title>
        <authorList>
            <person name="Lee M."/>
            <person name="Farooq A."/>
            <person name="Jeong J.B."/>
            <person name="Jung M.Y."/>
        </authorList>
    </citation>
    <scope>NUCLEOTIDE SEQUENCE</scope>
    <source>
        <strain evidence="5">S8</strain>
    </source>
</reference>
<dbReference type="SUPFAM" id="SSF55331">
    <property type="entry name" value="Tautomerase/MIF"/>
    <property type="match status" value="1"/>
</dbReference>
<dbReference type="Gene3D" id="3.30.429.10">
    <property type="entry name" value="Macrophage Migration Inhibitory Factor"/>
    <property type="match status" value="1"/>
</dbReference>
<gene>
    <name evidence="5" type="ORF">NPA36_08135</name>
</gene>
<dbReference type="PANTHER" id="PTHR35530:SF1">
    <property type="entry name" value="2-HYDROXYMUCONATE TAUTOMERASE"/>
    <property type="match status" value="1"/>
</dbReference>
<dbReference type="NCBIfam" id="TIGR00013">
    <property type="entry name" value="taut"/>
    <property type="match status" value="1"/>
</dbReference>
<accession>A0ABT1WPR2</accession>
<dbReference type="Proteomes" id="UP001059480">
    <property type="component" value="Unassembled WGS sequence"/>
</dbReference>
<dbReference type="InterPro" id="IPR004370">
    <property type="entry name" value="4-OT-like_dom"/>
</dbReference>
<protein>
    <recommendedName>
        <fullName evidence="3">Tautomerase</fullName>
        <ecNumber evidence="3">5.3.2.-</ecNumber>
    </recommendedName>
</protein>
<reference evidence="5" key="1">
    <citation type="submission" date="2022-07" db="EMBL/GenBank/DDBJ databases">
        <authorList>
            <person name="Jung M.-Y."/>
            <person name="Lee M."/>
        </authorList>
    </citation>
    <scope>NUCLEOTIDE SEQUENCE</scope>
    <source>
        <strain evidence="5">S8</strain>
    </source>
</reference>
<keyword evidence="6" id="KW-1185">Reference proteome</keyword>
<evidence type="ECO:0000256" key="3">
    <source>
        <dbReference type="RuleBase" id="RU362032"/>
    </source>
</evidence>
<evidence type="ECO:0000313" key="6">
    <source>
        <dbReference type="Proteomes" id="UP001059480"/>
    </source>
</evidence>